<dbReference type="InterPro" id="IPR034686">
    <property type="entry name" value="Terpene_cyclase-like_2"/>
</dbReference>
<keyword evidence="2" id="KW-0479">Metal-binding</keyword>
<sequence>MQPFQLPEFYVAHPPRLNPHVETARAHTKAWAYEMGMLGETVGGDIVWDEPTFDGMDYAGLCAYTHPDADADVLNTVTDWYTWVFYFDDHFLEAFKRTGDLDGAREYLDRLATFMPATLDTMPEPTNPDEAGLGDLWARTVPVMSAAWQRRFVESTRNLLLDCVWEIRNINGDRVPNPIDYIEMRRKVGGAPWSADLVEYARGIEIPECLVGSRPLRVLKDTFSDAVHLRNDIFSYQRETEQEGEVNNGVLVAERFLGCSPQEAADRVNDQLTSRIHQFENTVLTELGPLFDDHAIDGAGRAATLSYVQGLQDWQSGGHEWHLRSNRYMNDSAGSGTVPVLGGPTGLGTSGYSGFLRGLAGPGGLRNHTRTPSPPRGHLPLPDFDLPFEVSVCPHLPTARRESVDWAGAVGFYDPVPELGGRPLWTRQDNIGFDFALCSAGLDPDATAEALTLSACWLTWGTWADDYYPAVFNPTGAMAAAKAANARLSLFMPLAGDTTPEPLNPLERGLEELWPRTTATLTPAARASFKASVESMIESWLWELANHIQHRVPDPVDYLEMRRRTFGSELTIGLSKLARGGIVPDEVFATSTLRGIENAAQDYGCLINDWFSYQKEIEYEGELHNMVLVVETFLDCDRDAAARIVADLMKARMRQFQRLVLEELPIVFEHHRLDAAARSALSDYVGELQDWIAGILLWHQRCSRYLPENLRYPPAVGGGPEHPATPAFSRGPRGLGTAAARHLLPTEVRSTL</sequence>
<dbReference type="Pfam" id="PF19086">
    <property type="entry name" value="Terpene_syn_C_2"/>
    <property type="match status" value="2"/>
</dbReference>
<keyword evidence="2" id="KW-0460">Magnesium</keyword>
<dbReference type="RefSeq" id="WP_378604831.1">
    <property type="nucleotide sequence ID" value="NZ_JBHSQN010000009.1"/>
</dbReference>
<proteinExistence type="inferred from homology"/>
<evidence type="ECO:0000256" key="2">
    <source>
        <dbReference type="RuleBase" id="RU366034"/>
    </source>
</evidence>
<accession>A0ABW1JSQ0</accession>
<keyword evidence="1 2" id="KW-0456">Lyase</keyword>
<dbReference type="EC" id="4.2.3.-" evidence="2"/>
<keyword evidence="4" id="KW-1185">Reference proteome</keyword>
<protein>
    <recommendedName>
        <fullName evidence="2">Terpene synthase</fullName>
        <ecNumber evidence="2">4.2.3.-</ecNumber>
    </recommendedName>
</protein>
<organism evidence="3 4">
    <name type="scientific">Nocardia lasii</name>
    <dbReference type="NCBI Taxonomy" id="1616107"/>
    <lineage>
        <taxon>Bacteria</taxon>
        <taxon>Bacillati</taxon>
        <taxon>Actinomycetota</taxon>
        <taxon>Actinomycetes</taxon>
        <taxon>Mycobacteriales</taxon>
        <taxon>Nocardiaceae</taxon>
        <taxon>Nocardia</taxon>
    </lineage>
</organism>
<comment type="caution">
    <text evidence="3">The sequence shown here is derived from an EMBL/GenBank/DDBJ whole genome shotgun (WGS) entry which is preliminary data.</text>
</comment>
<reference evidence="4" key="1">
    <citation type="journal article" date="2019" name="Int. J. Syst. Evol. Microbiol.">
        <title>The Global Catalogue of Microorganisms (GCM) 10K type strain sequencing project: providing services to taxonomists for standard genome sequencing and annotation.</title>
        <authorList>
            <consortium name="The Broad Institute Genomics Platform"/>
            <consortium name="The Broad Institute Genome Sequencing Center for Infectious Disease"/>
            <person name="Wu L."/>
            <person name="Ma J."/>
        </authorList>
    </citation>
    <scope>NUCLEOTIDE SEQUENCE [LARGE SCALE GENOMIC DNA]</scope>
    <source>
        <strain evidence="4">CCUG 36956</strain>
    </source>
</reference>
<dbReference type="Gene3D" id="1.10.600.10">
    <property type="entry name" value="Farnesyl Diphosphate Synthase"/>
    <property type="match status" value="2"/>
</dbReference>
<dbReference type="InterPro" id="IPR008949">
    <property type="entry name" value="Isoprenoid_synthase_dom_sf"/>
</dbReference>
<evidence type="ECO:0000256" key="1">
    <source>
        <dbReference type="ARBA" id="ARBA00023239"/>
    </source>
</evidence>
<dbReference type="PANTHER" id="PTHR35201:SF4">
    <property type="entry name" value="BETA-PINACENE SYNTHASE-RELATED"/>
    <property type="match status" value="1"/>
</dbReference>
<name>A0ABW1JSQ0_9NOCA</name>
<evidence type="ECO:0000313" key="3">
    <source>
        <dbReference type="EMBL" id="MFC6012027.1"/>
    </source>
</evidence>
<gene>
    <name evidence="3" type="ORF">ACFP3H_13295</name>
</gene>
<dbReference type="Proteomes" id="UP001596223">
    <property type="component" value="Unassembled WGS sequence"/>
</dbReference>
<dbReference type="SFLD" id="SFLDS00005">
    <property type="entry name" value="Isoprenoid_Synthase_Type_I"/>
    <property type="match status" value="2"/>
</dbReference>
<dbReference type="SUPFAM" id="SSF48576">
    <property type="entry name" value="Terpenoid synthases"/>
    <property type="match status" value="2"/>
</dbReference>
<evidence type="ECO:0000313" key="4">
    <source>
        <dbReference type="Proteomes" id="UP001596223"/>
    </source>
</evidence>
<dbReference type="PANTHER" id="PTHR35201">
    <property type="entry name" value="TERPENE SYNTHASE"/>
    <property type="match status" value="1"/>
</dbReference>
<comment type="similarity">
    <text evidence="2">Belongs to the terpene synthase family.</text>
</comment>
<comment type="cofactor">
    <cofactor evidence="2">
        <name>Mg(2+)</name>
        <dbReference type="ChEBI" id="CHEBI:18420"/>
    </cofactor>
</comment>
<dbReference type="EMBL" id="JBHSQN010000009">
    <property type="protein sequence ID" value="MFC6012027.1"/>
    <property type="molecule type" value="Genomic_DNA"/>
</dbReference>
<dbReference type="SFLD" id="SFLDG01020">
    <property type="entry name" value="Terpene_Cyclase_Like_2"/>
    <property type="match status" value="2"/>
</dbReference>